<dbReference type="EMBL" id="MK500334">
    <property type="protein sequence ID" value="QBK86582.1"/>
    <property type="molecule type" value="Genomic_DNA"/>
</dbReference>
<protein>
    <submittedName>
        <fullName evidence="3">Ankyrin repeat protein</fullName>
    </submittedName>
</protein>
<dbReference type="InterPro" id="IPR002110">
    <property type="entry name" value="Ankyrin_rpt"/>
</dbReference>
<dbReference type="InterPro" id="IPR036770">
    <property type="entry name" value="Ankyrin_rpt-contain_sf"/>
</dbReference>
<sequence length="315" mass="37090">MMNESQYIEALGDMFANYSRKTNQTIQEFEKPVYKIIKKYRYIYNINQVLFQHGNIYDGSPIDVIITFDTYNFLIMLIDDFGLDPNRILFYKKCDFMCTSIALLRGADPNKSDERGRTPLHITQNPKIARLLLNYKACPDLANRNGETPFFYHMKHQRFGMADILLSYSNIDRVDSSGFTILECICTHGLVWDGDRSSYEDLGLTWLLRRGVKPTACALYLAVFHCNEINVLHLLDYGAPIPEALDRLENNNAVRLINLLKNRLKIYRKYINKWREHAKKRKVEREYLMAHLECLPCGREWWNARERCMNDKMKD</sequence>
<dbReference type="Pfam" id="PF12796">
    <property type="entry name" value="Ank_2"/>
    <property type="match status" value="1"/>
</dbReference>
<dbReference type="Gene3D" id="1.25.40.20">
    <property type="entry name" value="Ankyrin repeat-containing domain"/>
    <property type="match status" value="1"/>
</dbReference>
<name>A0A481YTS4_9VIRU</name>
<dbReference type="PANTHER" id="PTHR24198:SF165">
    <property type="entry name" value="ANKYRIN REPEAT-CONTAINING PROTEIN-RELATED"/>
    <property type="match status" value="1"/>
</dbReference>
<dbReference type="PANTHER" id="PTHR24198">
    <property type="entry name" value="ANKYRIN REPEAT AND PROTEIN KINASE DOMAIN-CONTAINING PROTEIN"/>
    <property type="match status" value="1"/>
</dbReference>
<keyword evidence="1" id="KW-0677">Repeat</keyword>
<evidence type="ECO:0000313" key="3">
    <source>
        <dbReference type="EMBL" id="QBK86582.1"/>
    </source>
</evidence>
<reference evidence="3" key="1">
    <citation type="journal article" date="2019" name="MBio">
        <title>Virus Genomes from Deep Sea Sediments Expand the Ocean Megavirome and Support Independent Origins of Viral Gigantism.</title>
        <authorList>
            <person name="Backstrom D."/>
            <person name="Yutin N."/>
            <person name="Jorgensen S.L."/>
            <person name="Dharamshi J."/>
            <person name="Homa F."/>
            <person name="Zaremba-Niedwiedzka K."/>
            <person name="Spang A."/>
            <person name="Wolf Y.I."/>
            <person name="Koonin E.V."/>
            <person name="Ettema T.J."/>
        </authorList>
    </citation>
    <scope>NUCLEOTIDE SEQUENCE</scope>
</reference>
<organism evidence="3">
    <name type="scientific">Marseillevirus LCMAC102</name>
    <dbReference type="NCBI Taxonomy" id="2506603"/>
    <lineage>
        <taxon>Viruses</taxon>
        <taxon>Varidnaviria</taxon>
        <taxon>Bamfordvirae</taxon>
        <taxon>Nucleocytoviricota</taxon>
        <taxon>Megaviricetes</taxon>
        <taxon>Pimascovirales</taxon>
        <taxon>Pimascovirales incertae sedis</taxon>
        <taxon>Marseilleviridae</taxon>
    </lineage>
</organism>
<keyword evidence="2" id="KW-0040">ANK repeat</keyword>
<evidence type="ECO:0000256" key="2">
    <source>
        <dbReference type="ARBA" id="ARBA00023043"/>
    </source>
</evidence>
<evidence type="ECO:0000256" key="1">
    <source>
        <dbReference type="ARBA" id="ARBA00022737"/>
    </source>
</evidence>
<gene>
    <name evidence="3" type="ORF">LCMAC102_03770</name>
</gene>
<accession>A0A481YTS4</accession>
<proteinExistence type="predicted"/>
<dbReference type="SUPFAM" id="SSF48403">
    <property type="entry name" value="Ankyrin repeat"/>
    <property type="match status" value="1"/>
</dbReference>